<feature type="compositionally biased region" description="Low complexity" evidence="10">
    <location>
        <begin position="176"/>
        <end position="186"/>
    </location>
</feature>
<name>A0A6I6IP35_9RHOB</name>
<accession>A0A6I6IP35</accession>
<evidence type="ECO:0000256" key="10">
    <source>
        <dbReference type="SAM" id="MobiDB-lite"/>
    </source>
</evidence>
<evidence type="ECO:0000256" key="6">
    <source>
        <dbReference type="ARBA" id="ARBA00022989"/>
    </source>
</evidence>
<dbReference type="InterPro" id="IPR018448">
    <property type="entry name" value="TatB"/>
</dbReference>
<dbReference type="PRINTS" id="PR01506">
    <property type="entry name" value="TATBPROTEIN"/>
</dbReference>
<evidence type="ECO:0000256" key="5">
    <source>
        <dbReference type="ARBA" id="ARBA00022927"/>
    </source>
</evidence>
<dbReference type="GO" id="GO:0033281">
    <property type="term" value="C:TAT protein transport complex"/>
    <property type="evidence" value="ECO:0007669"/>
    <property type="project" value="UniProtKB-UniRule"/>
</dbReference>
<dbReference type="RefSeq" id="WP_157706664.1">
    <property type="nucleotide sequence ID" value="NZ_CP034348.1"/>
</dbReference>
<keyword evidence="4 9" id="KW-0812">Transmembrane</keyword>
<dbReference type="GO" id="GO:0043953">
    <property type="term" value="P:protein transport by the Tat complex"/>
    <property type="evidence" value="ECO:0007669"/>
    <property type="project" value="UniProtKB-UniRule"/>
</dbReference>
<keyword evidence="2 9" id="KW-0813">Transport</keyword>
<dbReference type="AlphaFoldDB" id="A0A6I6IP35"/>
<evidence type="ECO:0000256" key="3">
    <source>
        <dbReference type="ARBA" id="ARBA00022475"/>
    </source>
</evidence>
<evidence type="ECO:0000313" key="13">
    <source>
        <dbReference type="Proteomes" id="UP000428330"/>
    </source>
</evidence>
<comment type="subcellular location">
    <subcellularLocation>
        <location evidence="9">Cell membrane</location>
        <topology evidence="9">Single-pass membrane protein</topology>
    </subcellularLocation>
    <subcellularLocation>
        <location evidence="1">Membrane</location>
        <topology evidence="1">Single-pass membrane protein</topology>
    </subcellularLocation>
</comment>
<dbReference type="Proteomes" id="UP000428330">
    <property type="component" value="Chromosome"/>
</dbReference>
<keyword evidence="3 9" id="KW-1003">Cell membrane</keyword>
<dbReference type="Gene3D" id="1.20.5.3310">
    <property type="match status" value="1"/>
</dbReference>
<dbReference type="PANTHER" id="PTHR33162">
    <property type="entry name" value="SEC-INDEPENDENT PROTEIN TRANSLOCASE PROTEIN TATA, CHLOROPLASTIC"/>
    <property type="match status" value="1"/>
</dbReference>
<keyword evidence="6 9" id="KW-1133">Transmembrane helix</keyword>
<proteinExistence type="inferred from homology"/>
<reference evidence="13" key="1">
    <citation type="submission" date="2018-12" db="EMBL/GenBank/DDBJ databases">
        <title>Complete genome sequence of Roseovarius sp. MME-070.</title>
        <authorList>
            <person name="Nam Y.-D."/>
            <person name="Kang J."/>
            <person name="Chung W.-H."/>
            <person name="Park Y.S."/>
        </authorList>
    </citation>
    <scope>NUCLEOTIDE SEQUENCE [LARGE SCALE GENOMIC DNA]</scope>
    <source>
        <strain evidence="13">MME-070</strain>
    </source>
</reference>
<comment type="similarity">
    <text evidence="9">Belongs to the TatB family.</text>
</comment>
<dbReference type="GO" id="GO:0008320">
    <property type="term" value="F:protein transmembrane transporter activity"/>
    <property type="evidence" value="ECO:0007669"/>
    <property type="project" value="UniProtKB-UniRule"/>
</dbReference>
<dbReference type="PANTHER" id="PTHR33162:SF1">
    <property type="entry name" value="SEC-INDEPENDENT PROTEIN TRANSLOCASE PROTEIN TATA, CHLOROPLASTIC"/>
    <property type="match status" value="1"/>
</dbReference>
<comment type="subunit">
    <text evidence="9">The Tat system comprises two distinct complexes: a TatABC complex, containing multiple copies of TatA, TatB and TatC subunits, and a separate TatA complex, containing only TatA subunits. Substrates initially bind to the TatABC complex, which probably triggers association of the separate TatA complex to form the active translocon.</text>
</comment>
<keyword evidence="8 9" id="KW-0472">Membrane</keyword>
<dbReference type="Pfam" id="PF02416">
    <property type="entry name" value="TatA_B_E"/>
    <property type="match status" value="1"/>
</dbReference>
<evidence type="ECO:0000256" key="9">
    <source>
        <dbReference type="HAMAP-Rule" id="MF_00237"/>
    </source>
</evidence>
<evidence type="ECO:0000313" key="12">
    <source>
        <dbReference type="EMBL" id="QGX98032.1"/>
    </source>
</evidence>
<dbReference type="InterPro" id="IPR003369">
    <property type="entry name" value="TatA/B/E"/>
</dbReference>
<evidence type="ECO:0000256" key="7">
    <source>
        <dbReference type="ARBA" id="ARBA00023010"/>
    </source>
</evidence>
<evidence type="ECO:0000256" key="4">
    <source>
        <dbReference type="ARBA" id="ARBA00022692"/>
    </source>
</evidence>
<feature type="compositionally biased region" description="Low complexity" evidence="10">
    <location>
        <begin position="129"/>
        <end position="158"/>
    </location>
</feature>
<keyword evidence="5 9" id="KW-0653">Protein transport</keyword>
<dbReference type="NCBIfam" id="TIGR01410">
    <property type="entry name" value="tatB"/>
    <property type="match status" value="1"/>
</dbReference>
<feature type="region of interest" description="Disordered" evidence="10">
    <location>
        <begin position="80"/>
        <end position="205"/>
    </location>
</feature>
<gene>
    <name evidence="9 12" type="primary">tatB</name>
    <name evidence="12" type="ORF">EI983_06980</name>
</gene>
<dbReference type="HAMAP" id="MF_00237">
    <property type="entry name" value="TatB"/>
    <property type="match status" value="1"/>
</dbReference>
<keyword evidence="7 9" id="KW-0811">Translocation</keyword>
<dbReference type="EMBL" id="CP034348">
    <property type="protein sequence ID" value="QGX98032.1"/>
    <property type="molecule type" value="Genomic_DNA"/>
</dbReference>
<dbReference type="OrthoDB" id="7206969at2"/>
<feature type="compositionally biased region" description="Polar residues" evidence="10">
    <location>
        <begin position="85"/>
        <end position="94"/>
    </location>
</feature>
<feature type="compositionally biased region" description="Basic residues" evidence="10">
    <location>
        <begin position="159"/>
        <end position="175"/>
    </location>
</feature>
<feature type="transmembrane region" description="Helical" evidence="11">
    <location>
        <begin position="6"/>
        <end position="22"/>
    </location>
</feature>
<comment type="function">
    <text evidence="9">Part of the twin-arginine translocation (Tat) system that transports large folded proteins containing a characteristic twin-arginine motif in their signal peptide across membranes. Together with TatC, TatB is part of a receptor directly interacting with Tat signal peptides. TatB may form an oligomeric binding site that transiently accommodates folded Tat precursor proteins before their translocation.</text>
</comment>
<evidence type="ECO:0000256" key="1">
    <source>
        <dbReference type="ARBA" id="ARBA00004167"/>
    </source>
</evidence>
<dbReference type="KEGG" id="rom:EI983_06980"/>
<keyword evidence="13" id="KW-1185">Reference proteome</keyword>
<evidence type="ECO:0000256" key="8">
    <source>
        <dbReference type="ARBA" id="ARBA00023136"/>
    </source>
</evidence>
<evidence type="ECO:0000256" key="2">
    <source>
        <dbReference type="ARBA" id="ARBA00022448"/>
    </source>
</evidence>
<sequence>MFDLGWTELLVIGIVALIVVGPKDLPGMFRTVGNFVGKAKRMAREFSQAMNDAADDAGMSDVKKTLDAAARPMNSAMNEVKKSTESFTQKTMNSGKPKLSPERAEAAEKIRQKSAEMANERIAREKAEAAAAEAADAKPAAKAPAPKAAEAKTAPAKKAPAKKPAAKKPAAKKAPAKAAAKPAPKAAAKKPAAKKPAAGSAGDKA</sequence>
<protein>
    <recommendedName>
        <fullName evidence="9">Sec-independent protein translocase protein TatB</fullName>
    </recommendedName>
</protein>
<organism evidence="12 13">
    <name type="scientific">Roseovarius faecimaris</name>
    <dbReference type="NCBI Taxonomy" id="2494550"/>
    <lineage>
        <taxon>Bacteria</taxon>
        <taxon>Pseudomonadati</taxon>
        <taxon>Pseudomonadota</taxon>
        <taxon>Alphaproteobacteria</taxon>
        <taxon>Rhodobacterales</taxon>
        <taxon>Roseobacteraceae</taxon>
        <taxon>Roseovarius</taxon>
    </lineage>
</organism>
<feature type="compositionally biased region" description="Basic and acidic residues" evidence="10">
    <location>
        <begin position="99"/>
        <end position="128"/>
    </location>
</feature>
<evidence type="ECO:0000256" key="11">
    <source>
        <dbReference type="SAM" id="Phobius"/>
    </source>
</evidence>